<accession>A0ABV0XAW5</accession>
<evidence type="ECO:0000313" key="2">
    <source>
        <dbReference type="Proteomes" id="UP001469553"/>
    </source>
</evidence>
<sequence length="84" mass="9667">MWREAGIGAVWLTANRNVRGWRRGWLSCRRRDGLFREHGASFTLLNTHTHPHSYIPWKAVLKLKEKRGAAERTAPSLSGDSQKK</sequence>
<dbReference type="Proteomes" id="UP001469553">
    <property type="component" value="Unassembled WGS sequence"/>
</dbReference>
<protein>
    <submittedName>
        <fullName evidence="1">Uncharacterized protein</fullName>
    </submittedName>
</protein>
<reference evidence="1 2" key="1">
    <citation type="submission" date="2021-06" db="EMBL/GenBank/DDBJ databases">
        <authorList>
            <person name="Palmer J.M."/>
        </authorList>
    </citation>
    <scope>NUCLEOTIDE SEQUENCE [LARGE SCALE GENOMIC DNA]</scope>
    <source>
        <strain evidence="1 2">AS_MEX2019</strain>
        <tissue evidence="1">Muscle</tissue>
    </source>
</reference>
<proteinExistence type="predicted"/>
<dbReference type="EMBL" id="JAHRIP010000056">
    <property type="protein sequence ID" value="MEQ2278699.1"/>
    <property type="molecule type" value="Genomic_DNA"/>
</dbReference>
<comment type="caution">
    <text evidence="1">The sequence shown here is derived from an EMBL/GenBank/DDBJ whole genome shotgun (WGS) entry which is preliminary data.</text>
</comment>
<organism evidence="1 2">
    <name type="scientific">Ameca splendens</name>
    <dbReference type="NCBI Taxonomy" id="208324"/>
    <lineage>
        <taxon>Eukaryota</taxon>
        <taxon>Metazoa</taxon>
        <taxon>Chordata</taxon>
        <taxon>Craniata</taxon>
        <taxon>Vertebrata</taxon>
        <taxon>Euteleostomi</taxon>
        <taxon>Actinopterygii</taxon>
        <taxon>Neopterygii</taxon>
        <taxon>Teleostei</taxon>
        <taxon>Neoteleostei</taxon>
        <taxon>Acanthomorphata</taxon>
        <taxon>Ovalentaria</taxon>
        <taxon>Atherinomorphae</taxon>
        <taxon>Cyprinodontiformes</taxon>
        <taxon>Goodeidae</taxon>
        <taxon>Ameca</taxon>
    </lineage>
</organism>
<keyword evidence="2" id="KW-1185">Reference proteome</keyword>
<gene>
    <name evidence="1" type="ORF">AMECASPLE_001670</name>
</gene>
<name>A0ABV0XAW5_9TELE</name>
<evidence type="ECO:0000313" key="1">
    <source>
        <dbReference type="EMBL" id="MEQ2278699.1"/>
    </source>
</evidence>